<keyword evidence="2" id="KW-1185">Reference proteome</keyword>
<proteinExistence type="predicted"/>
<reference evidence="1 2" key="1">
    <citation type="journal article" date="2020" name="Phytopathology">
        <title>Genome Sequence Resources of Colletotrichum truncatum, C. plurivorum, C. musicola, and C. sojae: Four Species Pathogenic to Soybean (Glycine max).</title>
        <authorList>
            <person name="Rogerio F."/>
            <person name="Boufleur T.R."/>
            <person name="Ciampi-Guillardi M."/>
            <person name="Sukno S.A."/>
            <person name="Thon M.R."/>
            <person name="Massola Junior N.S."/>
            <person name="Baroncelli R."/>
        </authorList>
    </citation>
    <scope>NUCLEOTIDE SEQUENCE [LARGE SCALE GENOMIC DNA]</scope>
    <source>
        <strain evidence="1 2">CMES1059</strain>
    </source>
</reference>
<protein>
    <submittedName>
        <fullName evidence="1">Fungal specific transcription factor</fullName>
    </submittedName>
</protein>
<name>A0ACC3Z056_COLTU</name>
<dbReference type="EMBL" id="VUJX02000004">
    <property type="protein sequence ID" value="KAL0937460.1"/>
    <property type="molecule type" value="Genomic_DNA"/>
</dbReference>
<comment type="caution">
    <text evidence="1">The sequence shown here is derived from an EMBL/GenBank/DDBJ whole genome shotgun (WGS) entry which is preliminary data.</text>
</comment>
<organism evidence="1 2">
    <name type="scientific">Colletotrichum truncatum</name>
    <name type="common">Anthracnose fungus</name>
    <name type="synonym">Colletotrichum capsici</name>
    <dbReference type="NCBI Taxonomy" id="5467"/>
    <lineage>
        <taxon>Eukaryota</taxon>
        <taxon>Fungi</taxon>
        <taxon>Dikarya</taxon>
        <taxon>Ascomycota</taxon>
        <taxon>Pezizomycotina</taxon>
        <taxon>Sordariomycetes</taxon>
        <taxon>Hypocreomycetidae</taxon>
        <taxon>Glomerellales</taxon>
        <taxon>Glomerellaceae</taxon>
        <taxon>Colletotrichum</taxon>
        <taxon>Colletotrichum truncatum species complex</taxon>
    </lineage>
</organism>
<dbReference type="Proteomes" id="UP000805649">
    <property type="component" value="Unassembled WGS sequence"/>
</dbReference>
<accession>A0ACC3Z056</accession>
<evidence type="ECO:0000313" key="2">
    <source>
        <dbReference type="Proteomes" id="UP000805649"/>
    </source>
</evidence>
<sequence length="753" mass="84210">MEPEREPGASSTANETSYQAHQNHEDDDEVPLSTISCDRCRRRKVRCDRRHPCSYCVRIDVPCTYPTKQKPKERKQRIFVSELYERKIDFIVKKLEEFGHALGNLEGRPEIATQAAPPYRPSPSTTVSSSSPTPDMLVASSPLSRDASKILTPKLEYEGESSLSAQAAFANRFLRDAVNNKPSIDITGEMASVLDTLSRTIGGQKRDQEPEYLYPYARTLKPGSNLRDLPMPPVQSAFACLRMAKEHIRVRFFWNHEINSISAFTDYFLRVYSPGDSDPAYADLIMVNAGLYWLFLECKNVIADPNKKADCEAQATVCRANLETVLSILPFHLPSTMETTCAMTVAGMYCLDTCKPSAAYNFIATASHMCQTLGMHNIVTMTNDDVQTRTNKLKLFWIIYMQEKGLALRLGRSSTIRDSDVTVPPVSVDSRSEAAVFGQLQKWAGLARLQGMVYDKIYSPNALIQPQAIRTAQARQLALELEQHTNHRSPDEMRYLEALRNAVGDTVYKAFISTTRVTHLSLLCLIYRAIPADPGEGTIFGKECILNARQALEEHQRCMTIIANFEEDFLETYINWAILQSPFVPFTVLFCHIIETGNEDDLKRLGSLIESLQFSSADSFSVGIQKEIRLFKVLYDVACSYINAKKSSSTEPGGTEDWSDSTLMVPPALPQPTVLATPSSTDLSQTPLPHMSDAGNVMGAMFNEQVPVPNWMTGGSFGMPGDTGMEIDHQGAQLGNWLYMNNQMLRALEDSYF</sequence>
<evidence type="ECO:0000313" key="1">
    <source>
        <dbReference type="EMBL" id="KAL0937460.1"/>
    </source>
</evidence>
<gene>
    <name evidence="1" type="ORF">CTRU02_207191</name>
</gene>